<dbReference type="SUPFAM" id="SSF55718">
    <property type="entry name" value="SCP-like"/>
    <property type="match status" value="1"/>
</dbReference>
<dbReference type="Pfam" id="PF13530">
    <property type="entry name" value="SCP2_2"/>
    <property type="match status" value="1"/>
</dbReference>
<dbReference type="InterPro" id="IPR025559">
    <property type="entry name" value="Eis_dom"/>
</dbReference>
<evidence type="ECO:0000313" key="8">
    <source>
        <dbReference type="Proteomes" id="UP000225548"/>
    </source>
</evidence>
<feature type="domain" description="Eis-like acetyltransferase" evidence="6">
    <location>
        <begin position="210"/>
        <end position="329"/>
    </location>
</feature>
<feature type="active site" description="Proton acceptor; via carboxylate" evidence="3">
    <location>
        <position position="446"/>
    </location>
</feature>
<comment type="similarity">
    <text evidence="3">Belongs to the acetyltransferase Eis family.</text>
</comment>
<dbReference type="GO" id="GO:0034069">
    <property type="term" value="F:aminoglycoside N-acetyltransferase activity"/>
    <property type="evidence" value="ECO:0007669"/>
    <property type="project" value="TreeGrafter"/>
</dbReference>
<evidence type="ECO:0000256" key="4">
    <source>
        <dbReference type="SAM" id="MobiDB-lite"/>
    </source>
</evidence>
<dbReference type="GO" id="GO:0030649">
    <property type="term" value="P:aminoglycoside antibiotic catabolic process"/>
    <property type="evidence" value="ECO:0007669"/>
    <property type="project" value="TreeGrafter"/>
</dbReference>
<comment type="subunit">
    <text evidence="3">Homohexamer; trimer of dimers.</text>
</comment>
<dbReference type="Pfam" id="PF17668">
    <property type="entry name" value="Acetyltransf_17"/>
    <property type="match status" value="1"/>
</dbReference>
<comment type="caution">
    <text evidence="7">The sequence shown here is derived from an EMBL/GenBank/DDBJ whole genome shotgun (WGS) entry which is preliminary data.</text>
</comment>
<dbReference type="HAMAP" id="MF_01812">
    <property type="entry name" value="Eis"/>
    <property type="match status" value="1"/>
</dbReference>
<dbReference type="Proteomes" id="UP000225548">
    <property type="component" value="Unassembled WGS sequence"/>
</dbReference>
<evidence type="ECO:0000259" key="5">
    <source>
        <dbReference type="Pfam" id="PF13530"/>
    </source>
</evidence>
<feature type="domain" description="Enhanced intracellular survival protein" evidence="5">
    <location>
        <begin position="344"/>
        <end position="441"/>
    </location>
</feature>
<dbReference type="Pfam" id="PF13527">
    <property type="entry name" value="Acetyltransf_9"/>
    <property type="match status" value="1"/>
</dbReference>
<dbReference type="Gene3D" id="3.30.1050.10">
    <property type="entry name" value="SCP2 sterol-binding domain"/>
    <property type="match status" value="1"/>
</dbReference>
<feature type="compositionally biased region" description="Basic and acidic residues" evidence="4">
    <location>
        <begin position="224"/>
        <end position="240"/>
    </location>
</feature>
<feature type="binding site" evidence="3">
    <location>
        <begin position="112"/>
        <end position="114"/>
    </location>
    <ligand>
        <name>acetyl-CoA</name>
        <dbReference type="ChEBI" id="CHEBI:57288"/>
    </ligand>
</feature>
<proteinExistence type="inferred from homology"/>
<name>A0A2A9E5L0_9MICO</name>
<dbReference type="SUPFAM" id="SSF55729">
    <property type="entry name" value="Acyl-CoA N-acyltransferases (Nat)"/>
    <property type="match status" value="1"/>
</dbReference>
<keyword evidence="1 3" id="KW-0808">Transferase</keyword>
<reference evidence="7 8" key="1">
    <citation type="submission" date="2017-10" db="EMBL/GenBank/DDBJ databases">
        <title>Sequencing the genomes of 1000 actinobacteria strains.</title>
        <authorList>
            <person name="Klenk H.-P."/>
        </authorList>
    </citation>
    <scope>NUCLEOTIDE SEQUENCE [LARGE SCALE GENOMIC DNA]</scope>
    <source>
        <strain evidence="7 8">DSM 18966</strain>
    </source>
</reference>
<dbReference type="PANTHER" id="PTHR37817">
    <property type="entry name" value="N-ACETYLTRANSFERASE EIS"/>
    <property type="match status" value="1"/>
</dbReference>
<feature type="binding site" evidence="3">
    <location>
        <begin position="120"/>
        <end position="125"/>
    </location>
    <ligand>
        <name>acetyl-CoA</name>
        <dbReference type="ChEBI" id="CHEBI:57288"/>
    </ligand>
</feature>
<feature type="active site" description="Proton donor" evidence="3">
    <location>
        <position position="153"/>
    </location>
</feature>
<accession>A0A2A9E5L0</accession>
<gene>
    <name evidence="7" type="ORF">ATL42_2154</name>
</gene>
<dbReference type="PANTHER" id="PTHR37817:SF1">
    <property type="entry name" value="N-ACETYLTRANSFERASE EIS"/>
    <property type="match status" value="1"/>
</dbReference>
<dbReference type="RefSeq" id="WP_098455310.1">
    <property type="nucleotide sequence ID" value="NZ_PDJG01000001.1"/>
</dbReference>
<dbReference type="InterPro" id="IPR016181">
    <property type="entry name" value="Acyl_CoA_acyltransferase"/>
</dbReference>
<evidence type="ECO:0000256" key="1">
    <source>
        <dbReference type="ARBA" id="ARBA00022679"/>
    </source>
</evidence>
<dbReference type="EMBL" id="PDJG01000001">
    <property type="protein sequence ID" value="PFG34248.1"/>
    <property type="molecule type" value="Genomic_DNA"/>
</dbReference>
<keyword evidence="2 3" id="KW-0012">Acyltransferase</keyword>
<feature type="region of interest" description="Disordered" evidence="4">
    <location>
        <begin position="224"/>
        <end position="254"/>
    </location>
</feature>
<sequence length="446" mass="48530">MNHLDERYEIRHFAPALDGDGADAATAGWLASVQLAFHEKRFATPARESAATRRIIDDRRELTGVYERAAADRPVQDVALGADHPVGTFTSFTKTLDVGGGVLLDAHLISDVTVRPSHRRRGILRAMMVDNLGRAAEAGLAIAALTASEATIYRRFGFGAATHVRSVRVQSDHPAHLLSVPAGNVELADPSRLGESARRVFETFHASTPGSIDRHAREWGRLLTGKSDETEPQPDARSEAEPDPGLRAAIHTSPGGEVDGYVTYVVEERGDVSSLTVVDLVAVTPDAYLGLWELLLSIDLVTEVVWRTAPLDDPLHHALADSRRRRVTEENDLVWLRILDPVVALEARPYSVEDTLTLEVTDSLHLADGVLRVETRAGSATVTRQPEGTPADLEMDVAVLGSLYLGGTDPVTLGAAGLVHERTDRALLRLRALFAQDRQVYGITRF</sequence>
<dbReference type="InterPro" id="IPR036527">
    <property type="entry name" value="SCP2_sterol-bd_dom_sf"/>
</dbReference>
<organism evidence="7 8">
    <name type="scientific">Sanguibacter antarcticus</name>
    <dbReference type="NCBI Taxonomy" id="372484"/>
    <lineage>
        <taxon>Bacteria</taxon>
        <taxon>Bacillati</taxon>
        <taxon>Actinomycetota</taxon>
        <taxon>Actinomycetes</taxon>
        <taxon>Micrococcales</taxon>
        <taxon>Sanguibacteraceae</taxon>
        <taxon>Sanguibacter</taxon>
    </lineage>
</organism>
<evidence type="ECO:0000259" key="6">
    <source>
        <dbReference type="Pfam" id="PF17668"/>
    </source>
</evidence>
<dbReference type="InterPro" id="IPR041380">
    <property type="entry name" value="Acetyltransf_17"/>
</dbReference>
<evidence type="ECO:0000256" key="3">
    <source>
        <dbReference type="HAMAP-Rule" id="MF_01812"/>
    </source>
</evidence>
<dbReference type="Gene3D" id="3.40.630.30">
    <property type="match status" value="2"/>
</dbReference>
<dbReference type="OrthoDB" id="8399956at2"/>
<keyword evidence="8" id="KW-1185">Reference proteome</keyword>
<dbReference type="InterPro" id="IPR051554">
    <property type="entry name" value="Acetyltransferase_Eis"/>
</dbReference>
<evidence type="ECO:0000313" key="7">
    <source>
        <dbReference type="EMBL" id="PFG34248.1"/>
    </source>
</evidence>
<dbReference type="AlphaFoldDB" id="A0A2A9E5L0"/>
<feature type="binding site" evidence="3">
    <location>
        <begin position="148"/>
        <end position="149"/>
    </location>
    <ligand>
        <name>acetyl-CoA</name>
        <dbReference type="ChEBI" id="CHEBI:57288"/>
    </ligand>
</feature>
<evidence type="ECO:0000256" key="2">
    <source>
        <dbReference type="ARBA" id="ARBA00023315"/>
    </source>
</evidence>
<protein>
    <submittedName>
        <fullName evidence="7">Putative acetyltransferase</fullName>
    </submittedName>
</protein>
<dbReference type="InterPro" id="IPR022902">
    <property type="entry name" value="NAcTrfase_Eis"/>
</dbReference>